<dbReference type="AlphaFoldDB" id="A0A6A4HP57"/>
<accession>A0A6A4HP57</accession>
<reference evidence="1" key="1">
    <citation type="journal article" date="2019" name="Environ. Microbiol.">
        <title>Fungal ecological strategies reflected in gene transcription - a case study of two litter decomposers.</title>
        <authorList>
            <person name="Barbi F."/>
            <person name="Kohler A."/>
            <person name="Barry K."/>
            <person name="Baskaran P."/>
            <person name="Daum C."/>
            <person name="Fauchery L."/>
            <person name="Ihrmark K."/>
            <person name="Kuo A."/>
            <person name="LaButti K."/>
            <person name="Lipzen A."/>
            <person name="Morin E."/>
            <person name="Grigoriev I.V."/>
            <person name="Henrissat B."/>
            <person name="Lindahl B."/>
            <person name="Martin F."/>
        </authorList>
    </citation>
    <scope>NUCLEOTIDE SEQUENCE</scope>
    <source>
        <strain evidence="1">JB14</strain>
    </source>
</reference>
<dbReference type="EMBL" id="ML769473">
    <property type="protein sequence ID" value="KAE9399138.1"/>
    <property type="molecule type" value="Genomic_DNA"/>
</dbReference>
<dbReference type="Proteomes" id="UP000799118">
    <property type="component" value="Unassembled WGS sequence"/>
</dbReference>
<keyword evidence="2" id="KW-1185">Reference proteome</keyword>
<proteinExistence type="predicted"/>
<evidence type="ECO:0000313" key="2">
    <source>
        <dbReference type="Proteomes" id="UP000799118"/>
    </source>
</evidence>
<sequence>MYHNSSQLVFFLNSPVSSSCELPPSVRLAQDLSSSAETKSIFSKSEVATPVTIMEATVKTPLGDVPEHGPFTTITPDAALPAHHNPNSPQFAAGPNSVKGSSATLINFTSRRNLAVLESPALHPRAAREKALHLH</sequence>
<name>A0A6A4HP57_9AGAR</name>
<evidence type="ECO:0000313" key="1">
    <source>
        <dbReference type="EMBL" id="KAE9399138.1"/>
    </source>
</evidence>
<gene>
    <name evidence="1" type="ORF">BT96DRAFT_708264</name>
</gene>
<organism evidence="1 2">
    <name type="scientific">Gymnopus androsaceus JB14</name>
    <dbReference type="NCBI Taxonomy" id="1447944"/>
    <lineage>
        <taxon>Eukaryota</taxon>
        <taxon>Fungi</taxon>
        <taxon>Dikarya</taxon>
        <taxon>Basidiomycota</taxon>
        <taxon>Agaricomycotina</taxon>
        <taxon>Agaricomycetes</taxon>
        <taxon>Agaricomycetidae</taxon>
        <taxon>Agaricales</taxon>
        <taxon>Marasmiineae</taxon>
        <taxon>Omphalotaceae</taxon>
        <taxon>Gymnopus</taxon>
    </lineage>
</organism>
<protein>
    <submittedName>
        <fullName evidence="1">Uncharacterized protein</fullName>
    </submittedName>
</protein>